<accession>A0A2K2U6B5</accession>
<comment type="caution">
    <text evidence="7">The sequence shown here is derived from an EMBL/GenBank/DDBJ whole genome shotgun (WGS) entry which is preliminary data.</text>
</comment>
<feature type="compositionally biased region" description="Low complexity" evidence="5">
    <location>
        <begin position="307"/>
        <end position="316"/>
    </location>
</feature>
<dbReference type="PANTHER" id="PTHR43335:SF4">
    <property type="entry name" value="ABC TRANSPORTER, ATP-BINDING PROTEIN"/>
    <property type="match status" value="1"/>
</dbReference>
<proteinExistence type="inferred from homology"/>
<dbReference type="PROSITE" id="PS00211">
    <property type="entry name" value="ABC_TRANSPORTER_1"/>
    <property type="match status" value="1"/>
</dbReference>
<evidence type="ECO:0000256" key="4">
    <source>
        <dbReference type="ARBA" id="ARBA00022840"/>
    </source>
</evidence>
<dbReference type="InterPro" id="IPR003439">
    <property type="entry name" value="ABC_transporter-like_ATP-bd"/>
</dbReference>
<dbReference type="Gene3D" id="3.40.50.300">
    <property type="entry name" value="P-loop containing nucleotide triphosphate hydrolases"/>
    <property type="match status" value="1"/>
</dbReference>
<evidence type="ECO:0000313" key="7">
    <source>
        <dbReference type="EMBL" id="PNV65883.1"/>
    </source>
</evidence>
<dbReference type="InterPro" id="IPR027417">
    <property type="entry name" value="P-loop_NTPase"/>
</dbReference>
<keyword evidence="4" id="KW-0067">ATP-binding</keyword>
<dbReference type="Pfam" id="PF00005">
    <property type="entry name" value="ABC_tran"/>
    <property type="match status" value="1"/>
</dbReference>
<dbReference type="SMART" id="SM00382">
    <property type="entry name" value="AAA"/>
    <property type="match status" value="1"/>
</dbReference>
<feature type="domain" description="ABC transporter" evidence="6">
    <location>
        <begin position="4"/>
        <end position="231"/>
    </location>
</feature>
<dbReference type="GO" id="GO:0005524">
    <property type="term" value="F:ATP binding"/>
    <property type="evidence" value="ECO:0007669"/>
    <property type="project" value="UniProtKB-KW"/>
</dbReference>
<dbReference type="PANTHER" id="PTHR43335">
    <property type="entry name" value="ABC TRANSPORTER, ATP-BINDING PROTEIN"/>
    <property type="match status" value="1"/>
</dbReference>
<dbReference type="InterPro" id="IPR003593">
    <property type="entry name" value="AAA+_ATPase"/>
</dbReference>
<name>A0A2K2U6B5_9ACTN</name>
<keyword evidence="2" id="KW-0813">Transport</keyword>
<evidence type="ECO:0000259" key="6">
    <source>
        <dbReference type="PROSITE" id="PS50893"/>
    </source>
</evidence>
<keyword evidence="3" id="KW-0547">Nucleotide-binding</keyword>
<feature type="region of interest" description="Disordered" evidence="5">
    <location>
        <begin position="307"/>
        <end position="326"/>
    </location>
</feature>
<dbReference type="RefSeq" id="WP_103262726.1">
    <property type="nucleotide sequence ID" value="NZ_PPEL01000014.1"/>
</dbReference>
<protein>
    <submittedName>
        <fullName evidence="7">ABC transporter</fullName>
    </submittedName>
</protein>
<dbReference type="InterPro" id="IPR017871">
    <property type="entry name" value="ABC_transporter-like_CS"/>
</dbReference>
<evidence type="ECO:0000256" key="5">
    <source>
        <dbReference type="SAM" id="MobiDB-lite"/>
    </source>
</evidence>
<evidence type="ECO:0000256" key="3">
    <source>
        <dbReference type="ARBA" id="ARBA00022741"/>
    </source>
</evidence>
<dbReference type="Proteomes" id="UP000236488">
    <property type="component" value="Unassembled WGS sequence"/>
</dbReference>
<reference evidence="7 8" key="1">
    <citation type="journal article" date="2018" name="Int. J. Syst. Evol. Microbiol.">
        <title>Rubneribacter badeniensis gen. nov., sp. nov. and Enteroscipio rubneri gen. nov., sp. nov., new members of the Eggerthellaceae isolated from human faeces.</title>
        <authorList>
            <person name="Danylec N."/>
            <person name="Gobl A."/>
            <person name="Stoll D.A."/>
            <person name="Hetzer B."/>
            <person name="Kulling S.E."/>
            <person name="Huch M."/>
        </authorList>
    </citation>
    <scope>NUCLEOTIDE SEQUENCE [LARGE SCALE GENOMIC DNA]</scope>
    <source>
        <strain evidence="7 8">ResAG-85</strain>
    </source>
</reference>
<dbReference type="PROSITE" id="PS50893">
    <property type="entry name" value="ABC_TRANSPORTER_2"/>
    <property type="match status" value="1"/>
</dbReference>
<dbReference type="GO" id="GO:0016887">
    <property type="term" value="F:ATP hydrolysis activity"/>
    <property type="evidence" value="ECO:0007669"/>
    <property type="project" value="InterPro"/>
</dbReference>
<evidence type="ECO:0000256" key="1">
    <source>
        <dbReference type="ARBA" id="ARBA00005417"/>
    </source>
</evidence>
<comment type="similarity">
    <text evidence="1">Belongs to the ABC transporter superfamily.</text>
</comment>
<dbReference type="EMBL" id="PPEL01000014">
    <property type="protein sequence ID" value="PNV65883.1"/>
    <property type="molecule type" value="Genomic_DNA"/>
</dbReference>
<dbReference type="SUPFAM" id="SSF52540">
    <property type="entry name" value="P-loop containing nucleoside triphosphate hydrolases"/>
    <property type="match status" value="1"/>
</dbReference>
<gene>
    <name evidence="7" type="ORF">C2L80_04255</name>
</gene>
<evidence type="ECO:0000313" key="8">
    <source>
        <dbReference type="Proteomes" id="UP000236488"/>
    </source>
</evidence>
<sequence>MDAIATAGLTRTFGAKRAVDDLTLTVRQGDIYGFVGRNGSGKSTVMKMICGLVPQTAGTVRIFGEQFAPGITSRRIGAVIEEPGFYPSLTGLDNVRCRALSLGLPDAKAASAQALEQVGLADVARKKAKKYSLGMKQRLGLAMALVGSPDILMLDEPFNGLDPQVVREVRSLIVRLAEVHGVTVFISSHVLDQLERMATRYGVIREGRLVREVTAAEVEAECADYLSVRCADAELALSVLQTAFPQASFTVMPDNALHVSGGAAPQEVGRVLAQRGIVVEELFVHERDIEEYFVALMGSDVESVAAPAASAAPARRSAARGGGRRA</sequence>
<evidence type="ECO:0000256" key="2">
    <source>
        <dbReference type="ARBA" id="ARBA00022448"/>
    </source>
</evidence>
<organism evidence="7 8">
    <name type="scientific">Rubneribacter badeniensis</name>
    <dbReference type="NCBI Taxonomy" id="2070688"/>
    <lineage>
        <taxon>Bacteria</taxon>
        <taxon>Bacillati</taxon>
        <taxon>Actinomycetota</taxon>
        <taxon>Coriobacteriia</taxon>
        <taxon>Eggerthellales</taxon>
        <taxon>Eggerthellaceae</taxon>
        <taxon>Rubneribacter</taxon>
    </lineage>
</organism>
<dbReference type="AlphaFoldDB" id="A0A2K2U6B5"/>
<keyword evidence="8" id="KW-1185">Reference proteome</keyword>